<gene>
    <name evidence="2" type="ORF">SBVP3_0077</name>
</gene>
<dbReference type="Pfam" id="PF16473">
    <property type="entry name" value="Rv2179c-like"/>
    <property type="match status" value="1"/>
</dbReference>
<evidence type="ECO:0000259" key="1">
    <source>
        <dbReference type="Pfam" id="PF16473"/>
    </source>
</evidence>
<dbReference type="RefSeq" id="YP_009207542.1">
    <property type="nucleotide sequence ID" value="NC_028895.1"/>
</dbReference>
<accession>A0A0B5HAR4</accession>
<dbReference type="EMBL" id="KP280063">
    <property type="protein sequence ID" value="AJF40844.1"/>
    <property type="molecule type" value="Genomic_DNA"/>
</dbReference>
<evidence type="ECO:0000313" key="2">
    <source>
        <dbReference type="EMBL" id="AJF40844.1"/>
    </source>
</evidence>
<dbReference type="InterPro" id="IPR033390">
    <property type="entry name" value="Rv2179c-like"/>
</dbReference>
<dbReference type="GeneID" id="26634055"/>
<organism evidence="2 3">
    <name type="scientific">Vibrio phage phi 3</name>
    <dbReference type="NCBI Taxonomy" id="1589298"/>
    <lineage>
        <taxon>Viruses</taxon>
        <taxon>Duplodnaviria</taxon>
        <taxon>Heunggongvirae</taxon>
        <taxon>Uroviricota</taxon>
        <taxon>Caudoviricetes</taxon>
        <taxon>Demerecviridae</taxon>
        <taxon>Ermolyevavirinae</taxon>
        <taxon>Jesfedecavirus</taxon>
        <taxon>Jesfedecavirus phi3</taxon>
    </lineage>
</organism>
<sequence length="230" mass="25808">MLENILGNVDKTKLYLSPTDHLHLNWVFDLETLATEANSIVTEVSAVGFNLLSGEIVAEKTWHLDIDCQVQLGRVVSGGTIAFWLMQSEEAREKVAHASSEYCKRNGLPMPLPVGGFVIQLADFLKTTSQAWAAEDLEKRNPQPLVWGNGITFDLGKLHSLIRSVHGNDIWNYSAERDARTYCGLAPSVKQAFWSDFRGIEHYGLDDCKHEIRYLVTIYNLICGGLENKQ</sequence>
<proteinExistence type="predicted"/>
<dbReference type="KEGG" id="vg:26634055"/>
<name>A0A0B5HAR4_9CAUD</name>
<dbReference type="OrthoDB" id="13707at10239"/>
<reference evidence="2 3" key="1">
    <citation type="submission" date="2014-12" db="EMBL/GenBank/DDBJ databases">
        <title>Complete genome sequences of three Vibrio cholerae specific bacteriophages.</title>
        <authorList>
            <person name="Bhandare S.G."/>
            <person name="Warry A."/>
            <person name="Emes R.D."/>
            <person name="Hooton S.P.T."/>
            <person name="Barrow P.A."/>
            <person name="Atterbury R.J."/>
        </authorList>
    </citation>
    <scope>NUCLEOTIDE SEQUENCE [LARGE SCALE GENOMIC DNA]</scope>
</reference>
<protein>
    <submittedName>
        <fullName evidence="2">Putative exodeoxyribonuclease</fullName>
    </submittedName>
</protein>
<keyword evidence="3" id="KW-1185">Reference proteome</keyword>
<evidence type="ECO:0000313" key="3">
    <source>
        <dbReference type="Proteomes" id="UP000031804"/>
    </source>
</evidence>
<dbReference type="Proteomes" id="UP000031804">
    <property type="component" value="Segment"/>
</dbReference>
<feature type="domain" description="3'-5' exoribonuclease Rv2179c-like" evidence="1">
    <location>
        <begin position="27"/>
        <end position="218"/>
    </location>
</feature>